<organism evidence="1 2">
    <name type="scientific">Paenibacillus mesotrionivorans</name>
    <dbReference type="NCBI Taxonomy" id="3160968"/>
    <lineage>
        <taxon>Bacteria</taxon>
        <taxon>Bacillati</taxon>
        <taxon>Bacillota</taxon>
        <taxon>Bacilli</taxon>
        <taxon>Bacillales</taxon>
        <taxon>Paenibacillaceae</taxon>
        <taxon>Paenibacillus</taxon>
    </lineage>
</organism>
<keyword evidence="2" id="KW-1185">Reference proteome</keyword>
<dbReference type="EMBL" id="JBJURJ010000006">
    <property type="protein sequence ID" value="MFM9328859.1"/>
    <property type="molecule type" value="Genomic_DNA"/>
</dbReference>
<gene>
    <name evidence="1" type="ORF">ACI1P1_11205</name>
</gene>
<comment type="caution">
    <text evidence="1">The sequence shown here is derived from an EMBL/GenBank/DDBJ whole genome shotgun (WGS) entry which is preliminary data.</text>
</comment>
<evidence type="ECO:0000313" key="1">
    <source>
        <dbReference type="EMBL" id="MFM9328859.1"/>
    </source>
</evidence>
<evidence type="ECO:0000313" key="2">
    <source>
        <dbReference type="Proteomes" id="UP001631969"/>
    </source>
</evidence>
<name>A0ACC7NZS2_9BACL</name>
<reference evidence="1" key="1">
    <citation type="submission" date="2024-12" db="EMBL/GenBank/DDBJ databases">
        <authorList>
            <person name="Wu N."/>
        </authorList>
    </citation>
    <scope>NUCLEOTIDE SEQUENCE</scope>
    <source>
        <strain evidence="1">P15</strain>
    </source>
</reference>
<proteinExistence type="predicted"/>
<accession>A0ACC7NZS2</accession>
<protein>
    <submittedName>
        <fullName evidence="1">Uncharacterized protein</fullName>
    </submittedName>
</protein>
<dbReference type="Proteomes" id="UP001631969">
    <property type="component" value="Unassembled WGS sequence"/>
</dbReference>
<sequence length="151" mass="16661">MLIMAAFHLSLELEEALLVLEKDGVERRGIMVVPLHTGPEGDGTGWKSDWVQTSFETGMALGTASAVVGISQGFIREWGPLIWGLITAISGFLLGFGLCALFQYRLWRRMTPGRHPEAMVIIRCRPEDTNRLRSVLWQHGALSVGNVAEEG</sequence>